<proteinExistence type="predicted"/>
<evidence type="ECO:0000256" key="2">
    <source>
        <dbReference type="SAM" id="SignalP"/>
    </source>
</evidence>
<name>A0A916XXX7_9FLAO</name>
<comment type="caution">
    <text evidence="3">The sequence shown here is derived from an EMBL/GenBank/DDBJ whole genome shotgun (WGS) entry which is preliminary data.</text>
</comment>
<evidence type="ECO:0000313" key="4">
    <source>
        <dbReference type="Proteomes" id="UP000625735"/>
    </source>
</evidence>
<reference evidence="3" key="2">
    <citation type="submission" date="2020-09" db="EMBL/GenBank/DDBJ databases">
        <authorList>
            <person name="Sun Q."/>
            <person name="Zhou Y."/>
        </authorList>
    </citation>
    <scope>NUCLEOTIDE SEQUENCE</scope>
    <source>
        <strain evidence="3">CGMCC 1.12506</strain>
    </source>
</reference>
<organism evidence="3 4">
    <name type="scientific">Flavobacterium orientale</name>
    <dbReference type="NCBI Taxonomy" id="1756020"/>
    <lineage>
        <taxon>Bacteria</taxon>
        <taxon>Pseudomonadati</taxon>
        <taxon>Bacteroidota</taxon>
        <taxon>Flavobacteriia</taxon>
        <taxon>Flavobacteriales</taxon>
        <taxon>Flavobacteriaceae</taxon>
        <taxon>Flavobacterium</taxon>
    </lineage>
</organism>
<evidence type="ECO:0000256" key="1">
    <source>
        <dbReference type="ARBA" id="ARBA00022729"/>
    </source>
</evidence>
<protein>
    <recommendedName>
        <fullName evidence="5">Por secretion system C-terminal sorting domain-containing protein</fullName>
    </recommendedName>
</protein>
<keyword evidence="1 2" id="KW-0732">Signal</keyword>
<dbReference type="InterPro" id="IPR026444">
    <property type="entry name" value="Secre_tail"/>
</dbReference>
<sequence length="805" mass="86938">MRTKFVFLFLLVATGSLFSQVSGDYRTSGNTNLNTNAGWQVYNGTTWAAATVSPYAASFTNTNTITILNHTVSTAANGSISPANLIINGTLNISHSGTSPYLNTGNTTINGNSGTLNISNNRRINVQGNVIVNSGGTFSVGNGNSDSAIIVVYGNYTNDGTTKFGMAEVAIVGNLNSNTASQIQNNGNLIVGGDIIGIFINQGSGGQFYFLDPNATINITIQGGNSNVTPINGFPANYTNLVEEVFGTCLSLLTTTWDGSAWSKGLPNNAKTIEIAGPYTGASFDACKLIVTASGSLTIADGNFVNVRHDIVNNGTITIQNGGSLVQIEEDATYTGNNLQMTRVTRTMKGLDYVYWGSPVQENVTSQIPADFDRKYVWNLNGTMDGSWVNLATTTPGRGFITRVKNIAPYNAAGGTLSFTFNGKPNNGTIAVAANIFDGSSDVSGNTILLANPYPSAIDATRFLRNSINQSLQISTLYLWTSNTLYTGGSYSQSDYASWNLTGSTTTSTTPLENLRPNGKIAAGQGFFAKLFVDGNVRFDNSMRILQQSTSNTTFYRTAVGNTTQSDTIYDYQYPPLTQEYDRYWINIKGANSNMFRQLLVGYIEGASNDLDLTYDAMTFTSSTIDIYTIVDGKNATIQGRALPFTNQDVVTLGYKVPTAGTYTFELDSAEGLFDTNQAIYIKDTTTETYHNLKEGPFTFTSIAGTFNERFQVHYINPLLSVNNPVFNEESVVIYGSNKTITAASTAATITGIEIYDVLGKRIYFNTTLDTSEFVTHAFDLNAAFLIVKLTLENNKTVTRKIILQ</sequence>
<keyword evidence="4" id="KW-1185">Reference proteome</keyword>
<evidence type="ECO:0008006" key="5">
    <source>
        <dbReference type="Google" id="ProtNLM"/>
    </source>
</evidence>
<dbReference type="NCBIfam" id="TIGR04183">
    <property type="entry name" value="Por_Secre_tail"/>
    <property type="match status" value="1"/>
</dbReference>
<evidence type="ECO:0000313" key="3">
    <source>
        <dbReference type="EMBL" id="GGD18453.1"/>
    </source>
</evidence>
<feature type="chain" id="PRO_5038032067" description="Por secretion system C-terminal sorting domain-containing protein" evidence="2">
    <location>
        <begin position="20"/>
        <end position="805"/>
    </location>
</feature>
<dbReference type="AlphaFoldDB" id="A0A916XXX7"/>
<gene>
    <name evidence="3" type="ORF">GCM10011343_06360</name>
</gene>
<feature type="signal peptide" evidence="2">
    <location>
        <begin position="1"/>
        <end position="19"/>
    </location>
</feature>
<accession>A0A916XXX7</accession>
<dbReference type="RefSeq" id="WP_188361077.1">
    <property type="nucleotide sequence ID" value="NZ_BMFG01000002.1"/>
</dbReference>
<dbReference type="Proteomes" id="UP000625735">
    <property type="component" value="Unassembled WGS sequence"/>
</dbReference>
<dbReference type="EMBL" id="BMFG01000002">
    <property type="protein sequence ID" value="GGD18453.1"/>
    <property type="molecule type" value="Genomic_DNA"/>
</dbReference>
<reference evidence="3" key="1">
    <citation type="journal article" date="2014" name="Int. J. Syst. Evol. Microbiol.">
        <title>Complete genome sequence of Corynebacterium casei LMG S-19264T (=DSM 44701T), isolated from a smear-ripened cheese.</title>
        <authorList>
            <consortium name="US DOE Joint Genome Institute (JGI-PGF)"/>
            <person name="Walter F."/>
            <person name="Albersmeier A."/>
            <person name="Kalinowski J."/>
            <person name="Ruckert C."/>
        </authorList>
    </citation>
    <scope>NUCLEOTIDE SEQUENCE</scope>
    <source>
        <strain evidence="3">CGMCC 1.12506</strain>
    </source>
</reference>